<keyword evidence="4" id="KW-1185">Reference proteome</keyword>
<feature type="transmembrane region" description="Helical" evidence="2">
    <location>
        <begin position="229"/>
        <end position="249"/>
    </location>
</feature>
<evidence type="ECO:0000256" key="2">
    <source>
        <dbReference type="SAM" id="Phobius"/>
    </source>
</evidence>
<keyword evidence="2" id="KW-0812">Transmembrane</keyword>
<feature type="transmembrane region" description="Helical" evidence="2">
    <location>
        <begin position="261"/>
        <end position="280"/>
    </location>
</feature>
<keyword evidence="2" id="KW-0472">Membrane</keyword>
<evidence type="ECO:0000313" key="3">
    <source>
        <dbReference type="EMBL" id="EQC25617.1"/>
    </source>
</evidence>
<dbReference type="InParanoid" id="T0R7Z5"/>
<accession>T0R7Z5</accession>
<keyword evidence="2" id="KW-1133">Transmembrane helix</keyword>
<organism evidence="3 4">
    <name type="scientific">Saprolegnia diclina (strain VS20)</name>
    <dbReference type="NCBI Taxonomy" id="1156394"/>
    <lineage>
        <taxon>Eukaryota</taxon>
        <taxon>Sar</taxon>
        <taxon>Stramenopiles</taxon>
        <taxon>Oomycota</taxon>
        <taxon>Saprolegniomycetes</taxon>
        <taxon>Saprolegniales</taxon>
        <taxon>Saprolegniaceae</taxon>
        <taxon>Saprolegnia</taxon>
    </lineage>
</organism>
<dbReference type="Proteomes" id="UP000030762">
    <property type="component" value="Unassembled WGS sequence"/>
</dbReference>
<protein>
    <submittedName>
        <fullName evidence="3">Uncharacterized protein</fullName>
    </submittedName>
</protein>
<dbReference type="GeneID" id="19957240"/>
<sequence length="319" mass="35591">MYYITDAPQGTTHRSYRHQDTIGVMDEMTPSAEPETMYTSARTPTSTSGYSHDDVRSLPMPFTDRTAAATSAPRQALIDVASVTNRCVAKRSPLEEPSQDPPSENSTSTSGKELNTIEDVRAKAGLLSTWILAPEAVRDELGRSVRDSLLFQLLHHDTKVGVSWFDRDALEDEKKKVLQHPVMRVIVLLKWQAFGFRMYCEHLFMHWLLLFTMTLSLSMGLGVAPESTYHSLFIGWLTTCSVLVIAAFATRIVVWETKVPCACITIAVLGCVGGGLQYAFEPLQDQVSWLMFGRINNILVGLSALYFCTFELRELAADI</sequence>
<dbReference type="EMBL" id="JH767264">
    <property type="protein sequence ID" value="EQC25617.1"/>
    <property type="molecule type" value="Genomic_DNA"/>
</dbReference>
<feature type="compositionally biased region" description="Polar residues" evidence="1">
    <location>
        <begin position="101"/>
        <end position="113"/>
    </location>
</feature>
<name>T0R7Z5_SAPDV</name>
<reference evidence="3 4" key="1">
    <citation type="submission" date="2012-04" db="EMBL/GenBank/DDBJ databases">
        <title>The Genome Sequence of Saprolegnia declina VS20.</title>
        <authorList>
            <consortium name="The Broad Institute Genome Sequencing Platform"/>
            <person name="Russ C."/>
            <person name="Nusbaum C."/>
            <person name="Tyler B."/>
            <person name="van West P."/>
            <person name="Dieguez-Uribeondo J."/>
            <person name="de Bruijn I."/>
            <person name="Tripathy S."/>
            <person name="Jiang R."/>
            <person name="Young S.K."/>
            <person name="Zeng Q."/>
            <person name="Gargeya S."/>
            <person name="Fitzgerald M."/>
            <person name="Haas B."/>
            <person name="Abouelleil A."/>
            <person name="Alvarado L."/>
            <person name="Arachchi H.M."/>
            <person name="Berlin A."/>
            <person name="Chapman S.B."/>
            <person name="Goldberg J."/>
            <person name="Griggs A."/>
            <person name="Gujja S."/>
            <person name="Hansen M."/>
            <person name="Howarth C."/>
            <person name="Imamovic A."/>
            <person name="Larimer J."/>
            <person name="McCowen C."/>
            <person name="Montmayeur A."/>
            <person name="Murphy C."/>
            <person name="Neiman D."/>
            <person name="Pearson M."/>
            <person name="Priest M."/>
            <person name="Roberts A."/>
            <person name="Saif S."/>
            <person name="Shea T."/>
            <person name="Sisk P."/>
            <person name="Sykes S."/>
            <person name="Wortman J."/>
            <person name="Nusbaum C."/>
            <person name="Birren B."/>
        </authorList>
    </citation>
    <scope>NUCLEOTIDE SEQUENCE [LARGE SCALE GENOMIC DNA]</scope>
    <source>
        <strain evidence="3 4">VS20</strain>
    </source>
</reference>
<dbReference type="AlphaFoldDB" id="T0R7Z5"/>
<gene>
    <name evidence="3" type="ORF">SDRG_16513</name>
</gene>
<feature type="transmembrane region" description="Helical" evidence="2">
    <location>
        <begin position="203"/>
        <end position="223"/>
    </location>
</feature>
<feature type="transmembrane region" description="Helical" evidence="2">
    <location>
        <begin position="286"/>
        <end position="308"/>
    </location>
</feature>
<feature type="region of interest" description="Disordered" evidence="1">
    <location>
        <begin position="90"/>
        <end position="115"/>
    </location>
</feature>
<dbReference type="VEuPathDB" id="FungiDB:SDRG_16513"/>
<evidence type="ECO:0000256" key="1">
    <source>
        <dbReference type="SAM" id="MobiDB-lite"/>
    </source>
</evidence>
<evidence type="ECO:0000313" key="4">
    <source>
        <dbReference type="Proteomes" id="UP000030762"/>
    </source>
</evidence>
<dbReference type="RefSeq" id="XP_008620949.1">
    <property type="nucleotide sequence ID" value="XM_008622727.1"/>
</dbReference>
<proteinExistence type="predicted"/>